<accession>A0ABY1N908</accession>
<keyword evidence="2" id="KW-1185">Reference proteome</keyword>
<comment type="caution">
    <text evidence="1">The sequence shown here is derived from an EMBL/GenBank/DDBJ whole genome shotgun (WGS) entry which is preliminary data.</text>
</comment>
<evidence type="ECO:0008006" key="3">
    <source>
        <dbReference type="Google" id="ProtNLM"/>
    </source>
</evidence>
<reference evidence="1 2" key="1">
    <citation type="submission" date="2017-05" db="EMBL/GenBank/DDBJ databases">
        <authorList>
            <person name="Varghese N."/>
            <person name="Submissions S."/>
        </authorList>
    </citation>
    <scope>NUCLEOTIDE SEQUENCE [LARGE SCALE GENOMIC DNA]</scope>
    <source>
        <strain evidence="1 2">DSM 15522</strain>
    </source>
</reference>
<proteinExistence type="predicted"/>
<evidence type="ECO:0000313" key="2">
    <source>
        <dbReference type="Proteomes" id="UP001157911"/>
    </source>
</evidence>
<evidence type="ECO:0000313" key="1">
    <source>
        <dbReference type="EMBL" id="SMP03706.1"/>
    </source>
</evidence>
<dbReference type="Proteomes" id="UP001157911">
    <property type="component" value="Unassembled WGS sequence"/>
</dbReference>
<organism evidence="1 2">
    <name type="scientific">Desulfurobacterium pacificum</name>
    <dbReference type="NCBI Taxonomy" id="240166"/>
    <lineage>
        <taxon>Bacteria</taxon>
        <taxon>Pseudomonadati</taxon>
        <taxon>Aquificota</taxon>
        <taxon>Aquificia</taxon>
        <taxon>Desulfurobacteriales</taxon>
        <taxon>Desulfurobacteriaceae</taxon>
        <taxon>Desulfurobacterium</taxon>
    </lineage>
</organism>
<name>A0ABY1N908_9BACT</name>
<sequence length="103" mass="12690">MIDKSVFLKTLMERAKKLPIGHYLDIRTYKRNRSVLLIREGEDSYRIVENGFYQYEFKSTYKELKRLFKKILKREFPRSHKIRLYNMGEFSEEKAHKIKRKKI</sequence>
<dbReference type="RefSeq" id="WP_283399649.1">
    <property type="nucleotide sequence ID" value="NZ_FXUB01000001.1"/>
</dbReference>
<gene>
    <name evidence="1" type="ORF">SAMN06265339_0138</name>
</gene>
<dbReference type="EMBL" id="FXUB01000001">
    <property type="protein sequence ID" value="SMP03706.1"/>
    <property type="molecule type" value="Genomic_DNA"/>
</dbReference>
<protein>
    <recommendedName>
        <fullName evidence="3">KTSC domain-containing protein</fullName>
    </recommendedName>
</protein>